<evidence type="ECO:0000313" key="1">
    <source>
        <dbReference type="EMBL" id="QUV93135.1"/>
    </source>
</evidence>
<dbReference type="Proteomes" id="UP000677668">
    <property type="component" value="Chromosome 1"/>
</dbReference>
<reference evidence="1 2" key="1">
    <citation type="submission" date="2021-03" db="EMBL/GenBank/DDBJ databases">
        <title>Genomic and phenotypic characterization of Chloracidobacterium isolates provides evidence for multiple species.</title>
        <authorList>
            <person name="Saini M.K."/>
            <person name="Costas A.M.G."/>
            <person name="Tank M."/>
            <person name="Bryant D.A."/>
        </authorList>
    </citation>
    <scope>NUCLEOTIDE SEQUENCE [LARGE SCALE GENOMIC DNA]</scope>
    <source>
        <strain evidence="1 2">N</strain>
    </source>
</reference>
<evidence type="ECO:0000313" key="2">
    <source>
        <dbReference type="Proteomes" id="UP000677668"/>
    </source>
</evidence>
<accession>A0ABX8B060</accession>
<dbReference type="CDD" id="cd20175">
    <property type="entry name" value="ThyX"/>
    <property type="match status" value="2"/>
</dbReference>
<sequence>MSVALPSPSFRSAPPLVSLTKAFPTPFKNVIATARTCYSARGIVRDEDIQTGFEPLAQSIYEAGHHTTYQHAHFQFALANVSRQFIWSFLHAHPFYNSEQVSQRYVPVKPGTYFIPALSGEALAVYEAAVARQFDAYRTLTERLQPVVAAEYRKLFSKHDPQHPKVRRKIEKRAMEVARYVLPVATFAYLYHTVSGITLLRYWRLCEQYDAPEETRAVVGAMVAALLAHDPLYQTVLEEPLPLEATLEFDFAGWGTSDGQRQVFRQEFDASLGGRISRLVDWKPQNETLLAATVREVLGLPAAALSDDDAVALVLDPARNRLLGEKLNLTTHAKLTRALAHPHYTFRKKLSHTADSQDQRHRLTPGSRPLLVGHLDAEPDYETPALIRLDEQLGRFYRETMARTWEAIGRLKALGVAASDAAYLLPNAVSIRFTESSDLLNLHHKHRMRLCYLAQEEIWRASVEEAQQIREINPRIGRWLLPPCGQRAAAGVRPICPEGERFCGVRVWKLDLADYQRTF</sequence>
<dbReference type="PANTHER" id="PTHR34934:SF1">
    <property type="entry name" value="FLAVIN-DEPENDENT THYMIDYLATE SYNTHASE"/>
    <property type="match status" value="1"/>
</dbReference>
<organism evidence="1 2">
    <name type="scientific">Chloracidobacterium sp. N</name>
    <dbReference type="NCBI Taxonomy" id="2821540"/>
    <lineage>
        <taxon>Bacteria</taxon>
        <taxon>Pseudomonadati</taxon>
        <taxon>Acidobacteriota</taxon>
        <taxon>Terriglobia</taxon>
        <taxon>Terriglobales</taxon>
        <taxon>Acidobacteriaceae</taxon>
        <taxon>Chloracidobacterium</taxon>
        <taxon>Chloracidobacterium aggregatum</taxon>
    </lineage>
</organism>
<dbReference type="RefSeq" id="WP_211421545.1">
    <property type="nucleotide sequence ID" value="NZ_CP072642.1"/>
</dbReference>
<dbReference type="Gene3D" id="3.30.1360.170">
    <property type="match status" value="2"/>
</dbReference>
<gene>
    <name evidence="1" type="ORF">J8C05_07040</name>
</gene>
<dbReference type="InterPro" id="IPR003669">
    <property type="entry name" value="Thymidylate_synthase_ThyX"/>
</dbReference>
<dbReference type="SUPFAM" id="SSF69796">
    <property type="entry name" value="Thymidylate synthase-complementing protein Thy1"/>
    <property type="match status" value="2"/>
</dbReference>
<dbReference type="InterPro" id="IPR036098">
    <property type="entry name" value="Thymidylate_synthase_ThyX_sf"/>
</dbReference>
<protein>
    <submittedName>
        <fullName evidence="1">FAD-dependent thymidylate synthase</fullName>
    </submittedName>
</protein>
<dbReference type="EMBL" id="CP072642">
    <property type="protein sequence ID" value="QUV93135.1"/>
    <property type="molecule type" value="Genomic_DNA"/>
</dbReference>
<dbReference type="PROSITE" id="PS51331">
    <property type="entry name" value="THYX"/>
    <property type="match status" value="2"/>
</dbReference>
<proteinExistence type="predicted"/>
<name>A0ABX8B060_9BACT</name>
<dbReference type="PANTHER" id="PTHR34934">
    <property type="entry name" value="FLAVIN-DEPENDENT THYMIDYLATE SYNTHASE"/>
    <property type="match status" value="1"/>
</dbReference>
<keyword evidence="2" id="KW-1185">Reference proteome</keyword>
<dbReference type="Pfam" id="PF02511">
    <property type="entry name" value="Thy1"/>
    <property type="match status" value="2"/>
</dbReference>